<proteinExistence type="predicted"/>
<reference evidence="3" key="1">
    <citation type="submission" date="2014-08" db="EMBL/GenBank/DDBJ databases">
        <authorList>
            <person name="Sharma Rahul"/>
            <person name="Thines Marco"/>
        </authorList>
    </citation>
    <scope>NUCLEOTIDE SEQUENCE</scope>
</reference>
<dbReference type="PANTHER" id="PTHR15032:SF27">
    <property type="entry name" value="N-ACYL-PHOSPHATIDYLETHANOLAMINE-HYDROLYZING PHOSPHOLIPASE D"/>
    <property type="match status" value="1"/>
</dbReference>
<dbReference type="AlphaFoldDB" id="A0A0F7SG18"/>
<protein>
    <submittedName>
        <fullName evidence="3">Predicted Zn-dependent hydrolase (Beta-lactamase superfamily)</fullName>
    </submittedName>
</protein>
<name>A0A0F7SG18_PHARH</name>
<sequence>MATGLLSVQAVASAEPASPKDHHVKPTFFFPTKTFKNPWPSDLPPTNVLPHAFWRPEDNHQDFTEEDEQQEIELELKENGQSQRRYEEEEHPVRCIKWSDTEERTGGQAQEGNSIASSVQPTRSRWGKKEQGKVRSCWLGHASVLVMVPLRSEGDDEVGVLFDPVFEERCSPSGFVGPVRDISPPCDVKDLPPIHVVLISHSHYDHLSLPTTQALWAIHKAHIRWIVPLGLKSWFKSVGIPEDRVSELDWWDQITLSHPSSISSSSSPSDSAQPDSSVERSLRVACTPCQHGSGRSGWDKSTSLWCSWAVGVEEKERDGKSTGSKGKSTKDWDNMPCTIYFAGDTGYRQFGVTDPKYICPAFSQTASTLTSSFSLLFLPISPGSSLPYLSSFVPYPFSAVSNWITDEMVNLGVLTSGVHMTPGDAVELMGILGKNSGTGVAIHWGTWGGRSLALLTKRWLWSEMRKMKMPHSGPGGFELWNVGEWKVTEWKK</sequence>
<dbReference type="PANTHER" id="PTHR15032">
    <property type="entry name" value="N-ACYL-PHOSPHATIDYLETHANOLAMINE-HYDROLYZING PHOSPHOLIPASE D"/>
    <property type="match status" value="1"/>
</dbReference>
<feature type="compositionally biased region" description="Polar residues" evidence="1">
    <location>
        <begin position="107"/>
        <end position="123"/>
    </location>
</feature>
<dbReference type="InterPro" id="IPR036866">
    <property type="entry name" value="RibonucZ/Hydroxyglut_hydro"/>
</dbReference>
<feature type="compositionally biased region" description="Low complexity" evidence="1">
    <location>
        <begin position="258"/>
        <end position="276"/>
    </location>
</feature>
<dbReference type="SUPFAM" id="SSF56281">
    <property type="entry name" value="Metallo-hydrolase/oxidoreductase"/>
    <property type="match status" value="1"/>
</dbReference>
<accession>A0A0F7SG18</accession>
<dbReference type="EMBL" id="LN483165">
    <property type="protein sequence ID" value="CDZ96673.1"/>
    <property type="molecule type" value="Genomic_DNA"/>
</dbReference>
<feature type="region of interest" description="Disordered" evidence="1">
    <location>
        <begin position="100"/>
        <end position="128"/>
    </location>
</feature>
<evidence type="ECO:0000313" key="3">
    <source>
        <dbReference type="EMBL" id="CDZ96673.1"/>
    </source>
</evidence>
<dbReference type="GO" id="GO:0070291">
    <property type="term" value="P:N-acylethanolamine metabolic process"/>
    <property type="evidence" value="ECO:0007669"/>
    <property type="project" value="TreeGrafter"/>
</dbReference>
<dbReference type="InterPro" id="IPR001279">
    <property type="entry name" value="Metallo-B-lactamas"/>
</dbReference>
<organism evidence="3">
    <name type="scientific">Phaffia rhodozyma</name>
    <name type="common">Yeast</name>
    <name type="synonym">Xanthophyllomyces dendrorhous</name>
    <dbReference type="NCBI Taxonomy" id="264483"/>
    <lineage>
        <taxon>Eukaryota</taxon>
        <taxon>Fungi</taxon>
        <taxon>Dikarya</taxon>
        <taxon>Basidiomycota</taxon>
        <taxon>Agaricomycotina</taxon>
        <taxon>Tremellomycetes</taxon>
        <taxon>Cystofilobasidiales</taxon>
        <taxon>Mrakiaceae</taxon>
        <taxon>Phaffia</taxon>
    </lineage>
</organism>
<feature type="region of interest" description="Disordered" evidence="1">
    <location>
        <begin position="258"/>
        <end position="277"/>
    </location>
</feature>
<dbReference type="Pfam" id="PF12706">
    <property type="entry name" value="Lactamase_B_2"/>
    <property type="match status" value="1"/>
</dbReference>
<dbReference type="Gene3D" id="3.60.15.10">
    <property type="entry name" value="Ribonuclease Z/Hydroxyacylglutathione hydrolase-like"/>
    <property type="match status" value="1"/>
</dbReference>
<feature type="domain" description="Metallo-beta-lactamase" evidence="2">
    <location>
        <begin position="160"/>
        <end position="432"/>
    </location>
</feature>
<dbReference type="GO" id="GO:0005737">
    <property type="term" value="C:cytoplasm"/>
    <property type="evidence" value="ECO:0007669"/>
    <property type="project" value="TreeGrafter"/>
</dbReference>
<dbReference type="GO" id="GO:0070290">
    <property type="term" value="F:N-acylphosphatidylethanolamine-specific phospholipase D activity"/>
    <property type="evidence" value="ECO:0007669"/>
    <property type="project" value="TreeGrafter"/>
</dbReference>
<dbReference type="GO" id="GO:0070292">
    <property type="term" value="P:N-acylphosphatidylethanolamine metabolic process"/>
    <property type="evidence" value="ECO:0007669"/>
    <property type="project" value="TreeGrafter"/>
</dbReference>
<evidence type="ECO:0000256" key="1">
    <source>
        <dbReference type="SAM" id="MobiDB-lite"/>
    </source>
</evidence>
<evidence type="ECO:0000259" key="2">
    <source>
        <dbReference type="Pfam" id="PF12706"/>
    </source>
</evidence>
<keyword evidence="3" id="KW-0378">Hydrolase</keyword>